<protein>
    <recommendedName>
        <fullName evidence="4">3-oxoacyl-ACP synthase</fullName>
    </recommendedName>
</protein>
<dbReference type="Proteomes" id="UP000645462">
    <property type="component" value="Unassembled WGS sequence"/>
</dbReference>
<dbReference type="RefSeq" id="WP_188480470.1">
    <property type="nucleotide sequence ID" value="NZ_BMFC01000001.1"/>
</dbReference>
<sequence>MKTETDWNSLRKQSDHKGPQEFEIDWSKARIETPEAKQAISLRVDPDVLEFFKSQGRGYQTRMNAVLRAYMEAKKAGQA</sequence>
<accession>A0ABQ1KD29</accession>
<name>A0ABQ1KD29_9RHOB</name>
<evidence type="ECO:0008006" key="4">
    <source>
        <dbReference type="Google" id="ProtNLM"/>
    </source>
</evidence>
<dbReference type="Pfam" id="PF14384">
    <property type="entry name" value="BrnA_antitoxin"/>
    <property type="match status" value="1"/>
</dbReference>
<proteinExistence type="predicted"/>
<evidence type="ECO:0000256" key="1">
    <source>
        <dbReference type="SAM" id="MobiDB-lite"/>
    </source>
</evidence>
<evidence type="ECO:0000313" key="2">
    <source>
        <dbReference type="EMBL" id="GGB92274.1"/>
    </source>
</evidence>
<reference evidence="3" key="1">
    <citation type="journal article" date="2019" name="Int. J. Syst. Evol. Microbiol.">
        <title>The Global Catalogue of Microorganisms (GCM) 10K type strain sequencing project: providing services to taxonomists for standard genome sequencing and annotation.</title>
        <authorList>
            <consortium name="The Broad Institute Genomics Platform"/>
            <consortium name="The Broad Institute Genome Sequencing Center for Infectious Disease"/>
            <person name="Wu L."/>
            <person name="Ma J."/>
        </authorList>
    </citation>
    <scope>NUCLEOTIDE SEQUENCE [LARGE SCALE GENOMIC DNA]</scope>
    <source>
        <strain evidence="3">CGMCC 1.12478</strain>
    </source>
</reference>
<gene>
    <name evidence="2" type="ORF">GCM10011363_06090</name>
</gene>
<keyword evidence="3" id="KW-1185">Reference proteome</keyword>
<comment type="caution">
    <text evidence="2">The sequence shown here is derived from an EMBL/GenBank/DDBJ whole genome shotgun (WGS) entry which is preliminary data.</text>
</comment>
<organism evidence="2 3">
    <name type="scientific">Marivita lacus</name>
    <dbReference type="NCBI Taxonomy" id="1323742"/>
    <lineage>
        <taxon>Bacteria</taxon>
        <taxon>Pseudomonadati</taxon>
        <taxon>Pseudomonadota</taxon>
        <taxon>Alphaproteobacteria</taxon>
        <taxon>Rhodobacterales</taxon>
        <taxon>Roseobacteraceae</taxon>
        <taxon>Marivita</taxon>
    </lineage>
</organism>
<feature type="region of interest" description="Disordered" evidence="1">
    <location>
        <begin position="1"/>
        <end position="21"/>
    </location>
</feature>
<dbReference type="InterPro" id="IPR025528">
    <property type="entry name" value="BrnA_antitoxin"/>
</dbReference>
<dbReference type="EMBL" id="BMFC01000001">
    <property type="protein sequence ID" value="GGB92274.1"/>
    <property type="molecule type" value="Genomic_DNA"/>
</dbReference>
<feature type="compositionally biased region" description="Basic and acidic residues" evidence="1">
    <location>
        <begin position="12"/>
        <end position="21"/>
    </location>
</feature>
<feature type="compositionally biased region" description="Polar residues" evidence="1">
    <location>
        <begin position="1"/>
        <end position="11"/>
    </location>
</feature>
<evidence type="ECO:0000313" key="3">
    <source>
        <dbReference type="Proteomes" id="UP000645462"/>
    </source>
</evidence>